<accession>A0A194UTC3</accession>
<reference evidence="4" key="1">
    <citation type="submission" date="2014-12" db="EMBL/GenBank/DDBJ databases">
        <title>Genome Sequence of Valsa Canker Pathogens Uncovers a Specific Adaption of Colonization on Woody Bark.</title>
        <authorList>
            <person name="Yin Z."/>
            <person name="Liu H."/>
            <person name="Gao X."/>
            <person name="Li Z."/>
            <person name="Song N."/>
            <person name="Ke X."/>
            <person name="Dai Q."/>
            <person name="Wu Y."/>
            <person name="Sun Y."/>
            <person name="Xu J.-R."/>
            <person name="Kang Z.K."/>
            <person name="Wang L."/>
            <person name="Huang L."/>
        </authorList>
    </citation>
    <scope>NUCLEOTIDE SEQUENCE [LARGE SCALE GENOMIC DNA]</scope>
    <source>
        <strain evidence="4">SXYL134</strain>
    </source>
</reference>
<name>A0A194UTC3_CYTMA</name>
<evidence type="ECO:0000313" key="4">
    <source>
        <dbReference type="Proteomes" id="UP000078576"/>
    </source>
</evidence>
<organism evidence="3 4">
    <name type="scientific">Cytospora mali</name>
    <name type="common">Apple Valsa canker fungus</name>
    <name type="synonym">Valsa mali</name>
    <dbReference type="NCBI Taxonomy" id="578113"/>
    <lineage>
        <taxon>Eukaryota</taxon>
        <taxon>Fungi</taxon>
        <taxon>Dikarya</taxon>
        <taxon>Ascomycota</taxon>
        <taxon>Pezizomycotina</taxon>
        <taxon>Sordariomycetes</taxon>
        <taxon>Sordariomycetidae</taxon>
        <taxon>Diaporthales</taxon>
        <taxon>Cytosporaceae</taxon>
        <taxon>Cytospora</taxon>
    </lineage>
</organism>
<dbReference type="Proteomes" id="UP000078576">
    <property type="component" value="Unassembled WGS sequence"/>
</dbReference>
<dbReference type="AlphaFoldDB" id="A0A194UTC3"/>
<keyword evidence="4" id="KW-1185">Reference proteome</keyword>
<evidence type="ECO:0000256" key="2">
    <source>
        <dbReference type="SAM" id="MobiDB-lite"/>
    </source>
</evidence>
<dbReference type="EMBL" id="KN714676">
    <property type="protein sequence ID" value="KUI54871.1"/>
    <property type="molecule type" value="Genomic_DNA"/>
</dbReference>
<keyword evidence="1" id="KW-0175">Coiled coil</keyword>
<protein>
    <submittedName>
        <fullName evidence="3">Uncharacterized protein</fullName>
    </submittedName>
</protein>
<dbReference type="OrthoDB" id="5219706at2759"/>
<sequence length="297" mass="33253">MSTDLVAASVTSLTMPSNPHFSLGDQMAGVFAEICEKNGIVSCWLQWKFELAILNEDSSPFTIDTNNDARCGGLKDGVKKVGFIIDFDQVNPNIINYIRFTEYYGGADNKHYIVTQTSIDHVHEDAQCKLWLELPPGTRKEDIGAVINLWKVQVCCDEWKEFLPANPVTQLEKAHRVVAVENVQWLKTQLMKREAVVTRLDEDLAQKDRDIASLTDDISELQMKLAYIEYELEQTRLREVGSAAKRKMLTPKSRAQRNPKTSSAKSSVGHVASDLSTTPSKNAIPSMIMDTEDPFAG</sequence>
<evidence type="ECO:0000256" key="1">
    <source>
        <dbReference type="SAM" id="Coils"/>
    </source>
</evidence>
<evidence type="ECO:0000313" key="3">
    <source>
        <dbReference type="EMBL" id="KUI54871.1"/>
    </source>
</evidence>
<gene>
    <name evidence="3" type="ORF">VP1G_02280</name>
</gene>
<feature type="compositionally biased region" description="Basic residues" evidence="2">
    <location>
        <begin position="244"/>
        <end position="257"/>
    </location>
</feature>
<feature type="coiled-coil region" evidence="1">
    <location>
        <begin position="197"/>
        <end position="224"/>
    </location>
</feature>
<feature type="region of interest" description="Disordered" evidence="2">
    <location>
        <begin position="243"/>
        <end position="297"/>
    </location>
</feature>
<feature type="compositionally biased region" description="Polar residues" evidence="2">
    <location>
        <begin position="274"/>
        <end position="283"/>
    </location>
</feature>
<proteinExistence type="predicted"/>